<dbReference type="PANTHER" id="PTHR30136:SF39">
    <property type="entry name" value="TRANSCRIPTIONAL REGULATORY PROTEIN"/>
    <property type="match status" value="1"/>
</dbReference>
<dbReference type="SUPFAM" id="SSF46785">
    <property type="entry name" value="Winged helix' DNA-binding domain"/>
    <property type="match status" value="1"/>
</dbReference>
<dbReference type="Gene3D" id="1.10.10.10">
    <property type="entry name" value="Winged helix-like DNA-binding domain superfamily/Winged helix DNA-binding domain"/>
    <property type="match status" value="1"/>
</dbReference>
<dbReference type="AlphaFoldDB" id="A0A0D1EN43"/>
<dbReference type="InterPro" id="IPR036390">
    <property type="entry name" value="WH_DNA-bd_sf"/>
</dbReference>
<dbReference type="PROSITE" id="PS51078">
    <property type="entry name" value="ICLR_ED"/>
    <property type="match status" value="1"/>
</dbReference>
<feature type="domain" description="HTH iclR-type" evidence="4">
    <location>
        <begin position="7"/>
        <end position="68"/>
    </location>
</feature>
<organism evidence="6 7">
    <name type="scientific">Jannaschia aquimarina</name>
    <dbReference type="NCBI Taxonomy" id="935700"/>
    <lineage>
        <taxon>Bacteria</taxon>
        <taxon>Pseudomonadati</taxon>
        <taxon>Pseudomonadota</taxon>
        <taxon>Alphaproteobacteria</taxon>
        <taxon>Rhodobacterales</taxon>
        <taxon>Roseobacteraceae</taxon>
        <taxon>Jannaschia</taxon>
    </lineage>
</organism>
<evidence type="ECO:0000256" key="3">
    <source>
        <dbReference type="ARBA" id="ARBA00023163"/>
    </source>
</evidence>
<dbReference type="GO" id="GO:0003677">
    <property type="term" value="F:DNA binding"/>
    <property type="evidence" value="ECO:0007669"/>
    <property type="project" value="UniProtKB-KW"/>
</dbReference>
<dbReference type="OrthoDB" id="9807558at2"/>
<dbReference type="STRING" id="935700.jaqu_11620"/>
<dbReference type="GO" id="GO:0003700">
    <property type="term" value="F:DNA-binding transcription factor activity"/>
    <property type="evidence" value="ECO:0007669"/>
    <property type="project" value="TreeGrafter"/>
</dbReference>
<reference evidence="6 7" key="1">
    <citation type="submission" date="2015-02" db="EMBL/GenBank/DDBJ databases">
        <title>Genome Sequence of Jannaschia aquimarina DSM28248, a member of the Roseobacter clade.</title>
        <authorList>
            <person name="Voget S."/>
            <person name="Daniel R."/>
        </authorList>
    </citation>
    <scope>NUCLEOTIDE SEQUENCE [LARGE SCALE GENOMIC DNA]</scope>
    <source>
        <strain evidence="6 7">GSW-M26</strain>
    </source>
</reference>
<keyword evidence="2 6" id="KW-0238">DNA-binding</keyword>
<dbReference type="Pfam" id="PF09339">
    <property type="entry name" value="HTH_IclR"/>
    <property type="match status" value="1"/>
</dbReference>
<name>A0A0D1EN43_9RHOB</name>
<dbReference type="RefSeq" id="WP_043918002.1">
    <property type="nucleotide sequence ID" value="NZ_FZPF01000001.1"/>
</dbReference>
<dbReference type="InterPro" id="IPR050707">
    <property type="entry name" value="HTH_MetabolicPath_Reg"/>
</dbReference>
<evidence type="ECO:0000256" key="1">
    <source>
        <dbReference type="ARBA" id="ARBA00023015"/>
    </source>
</evidence>
<accession>A0A0D1EN43</accession>
<evidence type="ECO:0000259" key="4">
    <source>
        <dbReference type="PROSITE" id="PS51077"/>
    </source>
</evidence>
<dbReference type="EMBL" id="JYFE01000022">
    <property type="protein sequence ID" value="KIT17120.1"/>
    <property type="molecule type" value="Genomic_DNA"/>
</dbReference>
<evidence type="ECO:0000259" key="5">
    <source>
        <dbReference type="PROSITE" id="PS51078"/>
    </source>
</evidence>
<evidence type="ECO:0000256" key="2">
    <source>
        <dbReference type="ARBA" id="ARBA00023125"/>
    </source>
</evidence>
<dbReference type="PATRIC" id="fig|935700.4.peg.1208"/>
<dbReference type="PANTHER" id="PTHR30136">
    <property type="entry name" value="HELIX-TURN-HELIX TRANSCRIPTIONAL REGULATOR, ICLR FAMILY"/>
    <property type="match status" value="1"/>
</dbReference>
<dbReference type="Proteomes" id="UP000032232">
    <property type="component" value="Unassembled WGS sequence"/>
</dbReference>
<dbReference type="InterPro" id="IPR005471">
    <property type="entry name" value="Tscrpt_reg_IclR_N"/>
</dbReference>
<evidence type="ECO:0000313" key="7">
    <source>
        <dbReference type="Proteomes" id="UP000032232"/>
    </source>
</evidence>
<dbReference type="Pfam" id="PF01614">
    <property type="entry name" value="IclR_C"/>
    <property type="match status" value="1"/>
</dbReference>
<keyword evidence="7" id="KW-1185">Reference proteome</keyword>
<dbReference type="InterPro" id="IPR029016">
    <property type="entry name" value="GAF-like_dom_sf"/>
</dbReference>
<dbReference type="InterPro" id="IPR036388">
    <property type="entry name" value="WH-like_DNA-bd_sf"/>
</dbReference>
<dbReference type="SUPFAM" id="SSF55781">
    <property type="entry name" value="GAF domain-like"/>
    <property type="match status" value="1"/>
</dbReference>
<dbReference type="SMART" id="SM00346">
    <property type="entry name" value="HTH_ICLR"/>
    <property type="match status" value="1"/>
</dbReference>
<dbReference type="InterPro" id="IPR014757">
    <property type="entry name" value="Tscrpt_reg_IclR_C"/>
</dbReference>
<protein>
    <submittedName>
        <fullName evidence="6">DNA-binding transcriptional activator MhpR</fullName>
    </submittedName>
</protein>
<feature type="domain" description="IclR-ED" evidence="5">
    <location>
        <begin position="69"/>
        <end position="223"/>
    </location>
</feature>
<dbReference type="GO" id="GO:0045892">
    <property type="term" value="P:negative regulation of DNA-templated transcription"/>
    <property type="evidence" value="ECO:0007669"/>
    <property type="project" value="TreeGrafter"/>
</dbReference>
<dbReference type="PROSITE" id="PS51077">
    <property type="entry name" value="HTH_ICLR"/>
    <property type="match status" value="1"/>
</dbReference>
<keyword evidence="3" id="KW-0804">Transcription</keyword>
<keyword evidence="1" id="KW-0805">Transcription regulation</keyword>
<comment type="caution">
    <text evidence="6">The sequence shown here is derived from an EMBL/GenBank/DDBJ whole genome shotgun (WGS) entry which is preliminary data.</text>
</comment>
<proteinExistence type="predicted"/>
<dbReference type="Gene3D" id="3.30.450.40">
    <property type="match status" value="2"/>
</dbReference>
<evidence type="ECO:0000313" key="6">
    <source>
        <dbReference type="EMBL" id="KIT17120.1"/>
    </source>
</evidence>
<gene>
    <name evidence="6" type="ORF">jaqu_11620</name>
</gene>
<sequence length="223" mass="23618">MEGTGRVDAVAKAMRLLRVIGDAGAPLSLSEASRRARLHKSTALRLLSTLADDGMAARTPDGLWRLGPELRRLGGLPPTDHLSPDLVRPALDRLVAATQETASFYVRDGEERVILYRRNAPRAARHHLEEGARLDLSDGAAALVLRAFAGESGARMEEIRQAGHATSLGARDPDVAAVAVPVWRDGALAGALSVSGLIGRMDTQARARALAALQKEAETLSGA</sequence>